<keyword evidence="3" id="KW-0238">DNA-binding</keyword>
<dbReference type="InterPro" id="IPR036388">
    <property type="entry name" value="WH-like_DNA-bd_sf"/>
</dbReference>
<dbReference type="SUPFAM" id="SSF88946">
    <property type="entry name" value="Sigma2 domain of RNA polymerase sigma factors"/>
    <property type="match status" value="1"/>
</dbReference>
<dbReference type="InterPro" id="IPR013325">
    <property type="entry name" value="RNA_pol_sigma_r2"/>
</dbReference>
<evidence type="ECO:0000313" key="8">
    <source>
        <dbReference type="EMBL" id="KAA5546874.1"/>
    </source>
</evidence>
<dbReference type="AlphaFoldDB" id="A0A5M6DH52"/>
<keyword evidence="1" id="KW-0805">Transcription regulation</keyword>
<protein>
    <submittedName>
        <fullName evidence="8">Sigma-70 family RNA polymerase sigma factor</fullName>
    </submittedName>
</protein>
<accession>A0A5M6DH52</accession>
<evidence type="ECO:0000259" key="6">
    <source>
        <dbReference type="Pfam" id="PF04542"/>
    </source>
</evidence>
<dbReference type="Gene3D" id="1.10.10.10">
    <property type="entry name" value="Winged helix-like DNA-binding domain superfamily/Winged helix DNA-binding domain"/>
    <property type="match status" value="1"/>
</dbReference>
<evidence type="ECO:0000313" key="9">
    <source>
        <dbReference type="Proteomes" id="UP000324479"/>
    </source>
</evidence>
<dbReference type="Pfam" id="PF04542">
    <property type="entry name" value="Sigma70_r2"/>
    <property type="match status" value="1"/>
</dbReference>
<dbReference type="EMBL" id="VWOX01000001">
    <property type="protein sequence ID" value="KAA5546874.1"/>
    <property type="molecule type" value="Genomic_DNA"/>
</dbReference>
<dbReference type="GO" id="GO:0003677">
    <property type="term" value="F:DNA binding"/>
    <property type="evidence" value="ECO:0007669"/>
    <property type="project" value="UniProtKB-KW"/>
</dbReference>
<evidence type="ECO:0000256" key="1">
    <source>
        <dbReference type="ARBA" id="ARBA00023015"/>
    </source>
</evidence>
<evidence type="ECO:0000256" key="3">
    <source>
        <dbReference type="ARBA" id="ARBA00023125"/>
    </source>
</evidence>
<dbReference type="InterPro" id="IPR013324">
    <property type="entry name" value="RNA_pol_sigma_r3/r4-like"/>
</dbReference>
<name>A0A5M6DH52_9BACT</name>
<feature type="domain" description="RNA polymerase sigma-70 region 2" evidence="6">
    <location>
        <begin position="63"/>
        <end position="119"/>
    </location>
</feature>
<dbReference type="CDD" id="cd06171">
    <property type="entry name" value="Sigma70_r4"/>
    <property type="match status" value="1"/>
</dbReference>
<dbReference type="InterPro" id="IPR014284">
    <property type="entry name" value="RNA_pol_sigma-70_dom"/>
</dbReference>
<keyword evidence="4" id="KW-0804">Transcription</keyword>
<proteinExistence type="predicted"/>
<evidence type="ECO:0000256" key="5">
    <source>
        <dbReference type="SAM" id="MobiDB-lite"/>
    </source>
</evidence>
<dbReference type="Proteomes" id="UP000324479">
    <property type="component" value="Unassembled WGS sequence"/>
</dbReference>
<dbReference type="PANTHER" id="PTHR30385">
    <property type="entry name" value="SIGMA FACTOR F FLAGELLAR"/>
    <property type="match status" value="1"/>
</dbReference>
<evidence type="ECO:0000256" key="4">
    <source>
        <dbReference type="ARBA" id="ARBA00023163"/>
    </source>
</evidence>
<dbReference type="RefSeq" id="WP_150073981.1">
    <property type="nucleotide sequence ID" value="NZ_VWOX01000001.1"/>
</dbReference>
<dbReference type="GO" id="GO:0016987">
    <property type="term" value="F:sigma factor activity"/>
    <property type="evidence" value="ECO:0007669"/>
    <property type="project" value="UniProtKB-KW"/>
</dbReference>
<keyword evidence="9" id="KW-1185">Reference proteome</keyword>
<evidence type="ECO:0000256" key="2">
    <source>
        <dbReference type="ARBA" id="ARBA00023082"/>
    </source>
</evidence>
<keyword evidence="2" id="KW-0731">Sigma factor</keyword>
<dbReference type="Pfam" id="PF08281">
    <property type="entry name" value="Sigma70_r4_2"/>
    <property type="match status" value="1"/>
</dbReference>
<dbReference type="SUPFAM" id="SSF88659">
    <property type="entry name" value="Sigma3 and sigma4 domains of RNA polymerase sigma factors"/>
    <property type="match status" value="1"/>
</dbReference>
<feature type="compositionally biased region" description="Basic and acidic residues" evidence="5">
    <location>
        <begin position="1"/>
        <end position="18"/>
    </location>
</feature>
<evidence type="ECO:0000259" key="7">
    <source>
        <dbReference type="Pfam" id="PF08281"/>
    </source>
</evidence>
<feature type="domain" description="RNA polymerase sigma factor 70 region 4 type 2" evidence="7">
    <location>
        <begin position="171"/>
        <end position="222"/>
    </location>
</feature>
<comment type="caution">
    <text evidence="8">The sequence shown here is derived from an EMBL/GenBank/DDBJ whole genome shotgun (WGS) entry which is preliminary data.</text>
</comment>
<dbReference type="GO" id="GO:0006352">
    <property type="term" value="P:DNA-templated transcription initiation"/>
    <property type="evidence" value="ECO:0007669"/>
    <property type="project" value="InterPro"/>
</dbReference>
<organism evidence="8 9">
    <name type="scientific">Roseiconus nitratireducens</name>
    <dbReference type="NCBI Taxonomy" id="2605748"/>
    <lineage>
        <taxon>Bacteria</taxon>
        <taxon>Pseudomonadati</taxon>
        <taxon>Planctomycetota</taxon>
        <taxon>Planctomycetia</taxon>
        <taxon>Pirellulales</taxon>
        <taxon>Pirellulaceae</taxon>
        <taxon>Roseiconus</taxon>
    </lineage>
</organism>
<feature type="region of interest" description="Disordered" evidence="5">
    <location>
        <begin position="1"/>
        <end position="30"/>
    </location>
</feature>
<reference evidence="8 9" key="1">
    <citation type="submission" date="2019-08" db="EMBL/GenBank/DDBJ databases">
        <authorList>
            <person name="Dhanesh K."/>
            <person name="Kumar G."/>
            <person name="Sasikala C."/>
            <person name="Venkata Ramana C."/>
        </authorList>
    </citation>
    <scope>NUCLEOTIDE SEQUENCE [LARGE SCALE GENOMIC DNA]</scope>
    <source>
        <strain evidence="8 9">JC645</strain>
    </source>
</reference>
<dbReference type="NCBIfam" id="TIGR02937">
    <property type="entry name" value="sigma70-ECF"/>
    <property type="match status" value="1"/>
</dbReference>
<dbReference type="InterPro" id="IPR007627">
    <property type="entry name" value="RNA_pol_sigma70_r2"/>
</dbReference>
<gene>
    <name evidence="8" type="ORF">FYK55_00120</name>
</gene>
<dbReference type="PANTHER" id="PTHR30385:SF8">
    <property type="entry name" value="RNA POLYMERASE SIGMA-E FACTOR"/>
    <property type="match status" value="1"/>
</dbReference>
<dbReference type="InterPro" id="IPR013249">
    <property type="entry name" value="RNA_pol_sigma70_r4_t2"/>
</dbReference>
<dbReference type="Gene3D" id="1.10.1740.10">
    <property type="match status" value="1"/>
</dbReference>
<sequence length="235" mass="26352">MLADDRPEPDPAPEKAGGDDSVGGEQTVLSPELRQRLNSEPDKVLADAFLEYRTSFRYLVLFRMDRRLSKRIDPDDVLQEAFLSAKSRLPHFLAARKHTLFAWLRMIVVQTLCDVHRRHLTAERRSAGREVQLGSSSVRYPQTTSLSLAGKLAADQPTPSGVVMREESVALLERLIATLSEQDQEVIAMRHFENLGNQQVAEVLMISSTAASNRYVRALQRLRDVLERAGLGMAS</sequence>